<feature type="compositionally biased region" description="Acidic residues" evidence="2">
    <location>
        <begin position="75"/>
        <end position="88"/>
    </location>
</feature>
<keyword evidence="3" id="KW-1185">Reference proteome</keyword>
<dbReference type="Proteomes" id="UP000515145">
    <property type="component" value="Chromosome 1"/>
</dbReference>
<gene>
    <name evidence="4" type="primary">ccdc40</name>
</gene>
<evidence type="ECO:0000256" key="1">
    <source>
        <dbReference type="SAM" id="Coils"/>
    </source>
</evidence>
<name>A0A6P7JKZ8_9TELE</name>
<dbReference type="FunCoup" id="A0A6P7JKZ8">
    <property type="interactions" value="74"/>
</dbReference>
<evidence type="ECO:0000313" key="3">
    <source>
        <dbReference type="Proteomes" id="UP000515145"/>
    </source>
</evidence>
<dbReference type="GO" id="GO:0035082">
    <property type="term" value="P:axoneme assembly"/>
    <property type="evidence" value="ECO:0007669"/>
    <property type="project" value="InterPro"/>
</dbReference>
<proteinExistence type="predicted"/>
<organism evidence="3 4">
    <name type="scientific">Parambassis ranga</name>
    <name type="common">Indian glassy fish</name>
    <dbReference type="NCBI Taxonomy" id="210632"/>
    <lineage>
        <taxon>Eukaryota</taxon>
        <taxon>Metazoa</taxon>
        <taxon>Chordata</taxon>
        <taxon>Craniata</taxon>
        <taxon>Vertebrata</taxon>
        <taxon>Euteleostomi</taxon>
        <taxon>Actinopterygii</taxon>
        <taxon>Neopterygii</taxon>
        <taxon>Teleostei</taxon>
        <taxon>Neoteleostei</taxon>
        <taxon>Acanthomorphata</taxon>
        <taxon>Ovalentaria</taxon>
        <taxon>Ambassidae</taxon>
        <taxon>Parambassis</taxon>
    </lineage>
</organism>
<dbReference type="OrthoDB" id="188741at2759"/>
<feature type="coiled-coil region" evidence="1">
    <location>
        <begin position="808"/>
        <end position="849"/>
    </location>
</feature>
<dbReference type="InterPro" id="IPR037386">
    <property type="entry name" value="CCDC40"/>
</dbReference>
<dbReference type="InParanoid" id="A0A6P7JKZ8"/>
<reference evidence="4" key="1">
    <citation type="submission" date="2025-08" db="UniProtKB">
        <authorList>
            <consortium name="RefSeq"/>
        </authorList>
    </citation>
    <scope>IDENTIFICATION</scope>
</reference>
<dbReference type="PANTHER" id="PTHR16275:SF8">
    <property type="entry name" value="COILED-COIL DOMAIN-CONTAINING PROTEIN 40"/>
    <property type="match status" value="1"/>
</dbReference>
<dbReference type="GO" id="GO:0001947">
    <property type="term" value="P:heart looping"/>
    <property type="evidence" value="ECO:0007669"/>
    <property type="project" value="TreeGrafter"/>
</dbReference>
<evidence type="ECO:0000313" key="4">
    <source>
        <dbReference type="RefSeq" id="XP_028276271.1"/>
    </source>
</evidence>
<dbReference type="GO" id="GO:0005929">
    <property type="term" value="C:cilium"/>
    <property type="evidence" value="ECO:0007669"/>
    <property type="project" value="TreeGrafter"/>
</dbReference>
<dbReference type="GeneID" id="114445394"/>
<dbReference type="GO" id="GO:0005737">
    <property type="term" value="C:cytoplasm"/>
    <property type="evidence" value="ECO:0007669"/>
    <property type="project" value="TreeGrafter"/>
</dbReference>
<dbReference type="GO" id="GO:0005576">
    <property type="term" value="C:extracellular region"/>
    <property type="evidence" value="ECO:0007669"/>
    <property type="project" value="GOC"/>
</dbReference>
<protein>
    <submittedName>
        <fullName evidence="4">Coiled-coil domain-containing protein 40</fullName>
    </submittedName>
</protein>
<dbReference type="RefSeq" id="XP_028276271.1">
    <property type="nucleotide sequence ID" value="XM_028420470.1"/>
</dbReference>
<feature type="coiled-coil region" evidence="1">
    <location>
        <begin position="597"/>
        <end position="733"/>
    </location>
</feature>
<dbReference type="AlphaFoldDB" id="A0A6P7JKZ8"/>
<dbReference type="CTD" id="55036"/>
<evidence type="ECO:0000256" key="2">
    <source>
        <dbReference type="SAM" id="MobiDB-lite"/>
    </source>
</evidence>
<feature type="compositionally biased region" description="Polar residues" evidence="2">
    <location>
        <begin position="62"/>
        <end position="74"/>
    </location>
</feature>
<dbReference type="PANTHER" id="PTHR16275">
    <property type="entry name" value="COILED-COIL DOMAIN-CONTAINING PROTEIN 40"/>
    <property type="match status" value="1"/>
</dbReference>
<keyword evidence="1" id="KW-0175">Coiled coil</keyword>
<accession>A0A6P7JKZ8</accession>
<feature type="region of interest" description="Disordered" evidence="2">
    <location>
        <begin position="174"/>
        <end position="195"/>
    </location>
</feature>
<feature type="coiled-coil region" evidence="1">
    <location>
        <begin position="249"/>
        <end position="311"/>
    </location>
</feature>
<feature type="compositionally biased region" description="Basic and acidic residues" evidence="2">
    <location>
        <begin position="174"/>
        <end position="183"/>
    </location>
</feature>
<dbReference type="Pfam" id="PF08647">
    <property type="entry name" value="BRE1"/>
    <property type="match status" value="1"/>
</dbReference>
<feature type="region of interest" description="Disordered" evidence="2">
    <location>
        <begin position="1"/>
        <end position="88"/>
    </location>
</feature>
<sequence>MQSPRKEESSTSLQDGGSEAEEESEAAAAEVLTEDTAPHPHPENSLDAVHAVQENVAEVSLSPHNSHLNTSVDMQEQEPGEEEEEEEEEEFLIFNPEHPVARRQQAALSRHFSQQLKKINLDIKEKLAAEKADAGHIDAIGVEVFRKQELLVRLHNRMEDRHQIKAEVEAKHRRFQDQQEAAKRQHYSKTSQGSEAQTIVSQLQAELDSVMLQLVYTQEVSEHLWSEVKAVNTIRCKARVEKSQAGQQKHKQDLYLERLTQDMERLRQQIAMCDVQGGAQAEETQAAKEVLTEAEMELESLLLGRKQLLQQWNSSLLGMRRRDEALGAIQEAVRAAEHQATLLDKEAESYKKSIIAEEDQFETVHMQLNLSEMDAASTKKLLGQKQAQHEALQSHFSTCLRMLRETERTLATLTKEANIQQTELAVRKRQLEKESSVHLEVEDKIIAHMQQNLTYNKAAECSQRLTSKMASLKKEKMCKLQRLENEVLAVRMESLQIEQHMDSLILAQEALDEEIAKYNESLTLTESKISSLIKLIKQRQAAVINCHAKISQITARTGQEDLSPLQIKAQAVLTEIQAVAADIKSSQQLWMKRQGILVGLTQEMQANSREILKLETEFTIMHQKKVRLERQMRSENRDETELEKNSKTLKTELLKLNTLMSKNSELRQALQQENALMETDFCLRLKEAERGCIKMQMRHEKTQEEKERLLNSLLEAERQIMLWERKIQLFKETRSAVDSEVDQGEIRTMKREIHRMEVRLGHLMKQQEQLLRESEAVVAQRETIALRRDATLGTRHKRTTRGELNLCIHGLQRRIQETHKQVAETQQEIRELQGSTASLSDRLKQQKQQLMEMCSSNYIMSSHSADLQDTKDMNLAYLVTLQSRSKRLLGACAGRYQPSTTAKSVEDAMQSQAQRVNTISTILDQVCKEFPQHQGALRKLSRALAVKIR</sequence>
<dbReference type="GO" id="GO:0060287">
    <property type="term" value="P:epithelial cilium movement involved in determination of left/right asymmetry"/>
    <property type="evidence" value="ECO:0007669"/>
    <property type="project" value="TreeGrafter"/>
</dbReference>